<sequence>MSKEIVIDTVVYKIHPYYNLYAASENGTVIHIIKQEPLVGHKSHTGYRQVVVRRYNDRKQKGYFIHRFIWECYNGIITNDRVIDHYNDVRDDNRLSNLQLLITQQENCLKSAKKRDYSFAVRNNQNRKFVKAIDLVTNEIVYYNSLYSVQQHINVNCGIVKMVCEVL</sequence>
<organism evidence="2 3">
    <name type="scientific">Porites evermanni</name>
    <dbReference type="NCBI Taxonomy" id="104178"/>
    <lineage>
        <taxon>Eukaryota</taxon>
        <taxon>Metazoa</taxon>
        <taxon>Cnidaria</taxon>
        <taxon>Anthozoa</taxon>
        <taxon>Hexacorallia</taxon>
        <taxon>Scleractinia</taxon>
        <taxon>Fungiina</taxon>
        <taxon>Poritidae</taxon>
        <taxon>Porites</taxon>
    </lineage>
</organism>
<keyword evidence="3" id="KW-1185">Reference proteome</keyword>
<reference evidence="2 3" key="1">
    <citation type="submission" date="2022-05" db="EMBL/GenBank/DDBJ databases">
        <authorList>
            <consortium name="Genoscope - CEA"/>
            <person name="William W."/>
        </authorList>
    </citation>
    <scope>NUCLEOTIDE SEQUENCE [LARGE SCALE GENOMIC DNA]</scope>
</reference>
<dbReference type="Proteomes" id="UP001159427">
    <property type="component" value="Unassembled WGS sequence"/>
</dbReference>
<accession>A0ABN8SBG0</accession>
<name>A0ABN8SBG0_9CNID</name>
<gene>
    <name evidence="2" type="ORF">PEVE_00019010</name>
</gene>
<dbReference type="Pfam" id="PF13392">
    <property type="entry name" value="HNH_3"/>
    <property type="match status" value="1"/>
</dbReference>
<dbReference type="InterPro" id="IPR044925">
    <property type="entry name" value="His-Me_finger_sf"/>
</dbReference>
<comment type="caution">
    <text evidence="2">The sequence shown here is derived from an EMBL/GenBank/DDBJ whole genome shotgun (WGS) entry which is preliminary data.</text>
</comment>
<dbReference type="Gene3D" id="3.90.75.20">
    <property type="match status" value="1"/>
</dbReference>
<evidence type="ECO:0000313" key="3">
    <source>
        <dbReference type="Proteomes" id="UP001159427"/>
    </source>
</evidence>
<evidence type="ECO:0000313" key="2">
    <source>
        <dbReference type="EMBL" id="CAH3189047.1"/>
    </source>
</evidence>
<dbReference type="SUPFAM" id="SSF54060">
    <property type="entry name" value="His-Me finger endonucleases"/>
    <property type="match status" value="1"/>
</dbReference>
<feature type="domain" description="HNH nuclease" evidence="1">
    <location>
        <begin position="63"/>
        <end position="107"/>
    </location>
</feature>
<proteinExistence type="predicted"/>
<evidence type="ECO:0000259" key="1">
    <source>
        <dbReference type="Pfam" id="PF13392"/>
    </source>
</evidence>
<dbReference type="EMBL" id="CALNXI010002573">
    <property type="protein sequence ID" value="CAH3189047.1"/>
    <property type="molecule type" value="Genomic_DNA"/>
</dbReference>
<dbReference type="InterPro" id="IPR003615">
    <property type="entry name" value="HNH_nuc"/>
</dbReference>
<protein>
    <recommendedName>
        <fullName evidence="1">HNH nuclease domain-containing protein</fullName>
    </recommendedName>
</protein>